<evidence type="ECO:0000259" key="1">
    <source>
        <dbReference type="Pfam" id="PF00745"/>
    </source>
</evidence>
<reference evidence="2 3" key="1">
    <citation type="submission" date="2022-04" db="EMBL/GenBank/DDBJ databases">
        <title>Diverse halophilic archaea isolated from saline environments.</title>
        <authorList>
            <person name="Cui H.-L."/>
        </authorList>
    </citation>
    <scope>NUCLEOTIDE SEQUENCE [LARGE SCALE GENOMIC DNA]</scope>
    <source>
        <strain evidence="2 3">XZYJT49</strain>
    </source>
</reference>
<dbReference type="GO" id="GO:0008883">
    <property type="term" value="F:glutamyl-tRNA reductase activity"/>
    <property type="evidence" value="ECO:0007669"/>
    <property type="project" value="InterPro"/>
</dbReference>
<dbReference type="RefSeq" id="WP_248651405.1">
    <property type="nucleotide sequence ID" value="NZ_CP096659.1"/>
</dbReference>
<dbReference type="EMBL" id="CP096659">
    <property type="protein sequence ID" value="UPV75363.1"/>
    <property type="molecule type" value="Genomic_DNA"/>
</dbReference>
<name>A0A8U0HX62_9EURY</name>
<keyword evidence="3" id="KW-1185">Reference proteome</keyword>
<feature type="domain" description="Tetrapyrrole biosynthesis glutamyl-tRNA reductase dimerisation" evidence="1">
    <location>
        <begin position="13"/>
        <end position="81"/>
    </location>
</feature>
<proteinExistence type="predicted"/>
<sequence length="94" mass="10462">MTELARPESDFSDLSDLDSSDAADRIRARGERVRRRELDTALARLRDRGEVTPAQRRVLAALADRLTDALVERWASKLADGEVDPETALSLLAE</sequence>
<evidence type="ECO:0000313" key="3">
    <source>
        <dbReference type="Proteomes" id="UP000830729"/>
    </source>
</evidence>
<gene>
    <name evidence="2" type="ORF">M0R89_04675</name>
</gene>
<dbReference type="InterPro" id="IPR036453">
    <property type="entry name" value="GluRdtase_dimer_dom_sf"/>
</dbReference>
<dbReference type="Proteomes" id="UP000830729">
    <property type="component" value="Chromosome"/>
</dbReference>
<dbReference type="GO" id="GO:0050661">
    <property type="term" value="F:NADP binding"/>
    <property type="evidence" value="ECO:0007669"/>
    <property type="project" value="InterPro"/>
</dbReference>
<dbReference type="AlphaFoldDB" id="A0A8U0HX62"/>
<organism evidence="2 3">
    <name type="scientific">Halorussus limi</name>
    <dbReference type="NCBI Taxonomy" id="2938695"/>
    <lineage>
        <taxon>Archaea</taxon>
        <taxon>Methanobacteriati</taxon>
        <taxon>Methanobacteriota</taxon>
        <taxon>Stenosarchaea group</taxon>
        <taxon>Halobacteria</taxon>
        <taxon>Halobacteriales</taxon>
        <taxon>Haladaptataceae</taxon>
        <taxon>Halorussus</taxon>
    </lineage>
</organism>
<dbReference type="KEGG" id="halx:M0R89_04675"/>
<dbReference type="GeneID" id="72184468"/>
<dbReference type="InterPro" id="IPR015896">
    <property type="entry name" value="4pyrrol_synth_GluRdtase_dimer"/>
</dbReference>
<dbReference type="GO" id="GO:0033014">
    <property type="term" value="P:tetrapyrrole biosynthetic process"/>
    <property type="evidence" value="ECO:0007669"/>
    <property type="project" value="InterPro"/>
</dbReference>
<protein>
    <recommendedName>
        <fullName evidence="1">Tetrapyrrole biosynthesis glutamyl-tRNA reductase dimerisation domain-containing protein</fullName>
    </recommendedName>
</protein>
<accession>A0A8U0HX62</accession>
<dbReference type="Pfam" id="PF00745">
    <property type="entry name" value="GlutR_dimer"/>
    <property type="match status" value="1"/>
</dbReference>
<dbReference type="SUPFAM" id="SSF69075">
    <property type="entry name" value="Glutamyl tRNA-reductase dimerization domain"/>
    <property type="match status" value="1"/>
</dbReference>
<evidence type="ECO:0000313" key="2">
    <source>
        <dbReference type="EMBL" id="UPV75363.1"/>
    </source>
</evidence>